<comment type="subcellular location">
    <subcellularLocation>
        <location evidence="4">Nucleus</location>
    </subcellularLocation>
</comment>
<keyword evidence="11" id="KW-0464">Manganese</keyword>
<evidence type="ECO:0000256" key="5">
    <source>
        <dbReference type="ARBA" id="ARBA00006045"/>
    </source>
</evidence>
<dbReference type="Pfam" id="PF00149">
    <property type="entry name" value="Metallophos"/>
    <property type="match status" value="1"/>
</dbReference>
<dbReference type="InterPro" id="IPR041816">
    <property type="entry name" value="Dbr1_N"/>
</dbReference>
<evidence type="ECO:0000313" key="14">
    <source>
        <dbReference type="EMBL" id="KAL2285407.1"/>
    </source>
</evidence>
<dbReference type="PANTHER" id="PTHR12849">
    <property type="entry name" value="RNA LARIAT DEBRANCHING ENZYME"/>
    <property type="match status" value="1"/>
</dbReference>
<dbReference type="Pfam" id="PF05011">
    <property type="entry name" value="DBR1"/>
    <property type="match status" value="1"/>
</dbReference>
<evidence type="ECO:0000256" key="7">
    <source>
        <dbReference type="ARBA" id="ARBA00022723"/>
    </source>
</evidence>
<evidence type="ECO:0000313" key="15">
    <source>
        <dbReference type="Proteomes" id="UP001600888"/>
    </source>
</evidence>
<protein>
    <recommendedName>
        <fullName evidence="13">Lariat debranching enzyme C-terminal domain-containing protein</fullName>
    </recommendedName>
</protein>
<dbReference type="InterPro" id="IPR007708">
    <property type="entry name" value="DBR1_C"/>
</dbReference>
<dbReference type="EMBL" id="JBAWTH010000031">
    <property type="protein sequence ID" value="KAL2285407.1"/>
    <property type="molecule type" value="Genomic_DNA"/>
</dbReference>
<proteinExistence type="inferred from homology"/>
<evidence type="ECO:0000256" key="2">
    <source>
        <dbReference type="ARBA" id="ARBA00001947"/>
    </source>
</evidence>
<keyword evidence="10" id="KW-0408">Iron</keyword>
<evidence type="ECO:0000256" key="8">
    <source>
        <dbReference type="ARBA" id="ARBA00022801"/>
    </source>
</evidence>
<keyword evidence="12" id="KW-0539">Nucleus</keyword>
<reference evidence="14 15" key="1">
    <citation type="submission" date="2024-03" db="EMBL/GenBank/DDBJ databases">
        <title>A high-quality draft genome sequence of Diaporthe vaccinii, a causative agent of upright dieback and viscid rot disease in cranberry plants.</title>
        <authorList>
            <person name="Sarrasin M."/>
            <person name="Lang B.F."/>
            <person name="Burger G."/>
        </authorList>
    </citation>
    <scope>NUCLEOTIDE SEQUENCE [LARGE SCALE GENOMIC DNA]</scope>
    <source>
        <strain evidence="14 15">IS7</strain>
    </source>
</reference>
<evidence type="ECO:0000256" key="6">
    <source>
        <dbReference type="ARBA" id="ARBA00022664"/>
    </source>
</evidence>
<keyword evidence="8" id="KW-0378">Hydrolase</keyword>
<keyword evidence="7" id="KW-0479">Metal-binding</keyword>
<accession>A0ABR4ESI6</accession>
<comment type="similarity">
    <text evidence="5">Belongs to the lariat debranching enzyme family.</text>
</comment>
<comment type="caution">
    <text evidence="14">The sequence shown here is derived from an EMBL/GenBank/DDBJ whole genome shotgun (WGS) entry which is preliminary data.</text>
</comment>
<comment type="cofactor">
    <cofactor evidence="2">
        <name>Zn(2+)</name>
        <dbReference type="ChEBI" id="CHEBI:29105"/>
    </cofactor>
</comment>
<name>A0ABR4ESI6_9PEZI</name>
<dbReference type="Proteomes" id="UP001600888">
    <property type="component" value="Unassembled WGS sequence"/>
</dbReference>
<evidence type="ECO:0000256" key="11">
    <source>
        <dbReference type="ARBA" id="ARBA00023211"/>
    </source>
</evidence>
<dbReference type="InterPro" id="IPR004843">
    <property type="entry name" value="Calcineurin-like_PHP"/>
</dbReference>
<evidence type="ECO:0000256" key="3">
    <source>
        <dbReference type="ARBA" id="ARBA00001954"/>
    </source>
</evidence>
<sequence length="470" mass="52929">MAPFKIAVEGCCHGSLNHIYTALESKCQSRGWTIEDLDFLIICGDFQVIKSAEHTPCCGLSDNRFQAVRNERDLNCMSVPRKYRQMGDFHLYYSGKKRAPVLTLVIGGNHEASNYFSELHYGGWLAPNIYYMGAANVLRFGPLRIAGLSGIFHRGNYNKPHYECLPYDRDEVRSVYHVRQCDISKLLNVRSAVDIGLSHDWPRRVEYHGDCERLFAGRPHFLKSAKTDNLGSEPAERVLNHLRPRFWFSGHMHVKFRATVEHNDEATVDFFQNLDVPRELQKQLPRPVRTWKKPRNRPPGITNTTTHFLALNKPSPDGDFLELLEIDSCWDVNDPSVAPYLPKTPGAKFSLHYDEEWLSILRATDSDGATETGGTSLGGPMGPAVTSLQDGADESRAYVRANVTAKGLLRIPDNFQTHAPAYRGLDTTHGDEQPCEYPNSQTEALCELLGITTSRADEPASGDEFVVFEE</sequence>
<gene>
    <name evidence="14" type="ORF">FJTKL_08319</name>
</gene>
<comment type="cofactor">
    <cofactor evidence="3">
        <name>Fe(2+)</name>
        <dbReference type="ChEBI" id="CHEBI:29033"/>
    </cofactor>
</comment>
<comment type="cofactor">
    <cofactor evidence="1">
        <name>Mn(2+)</name>
        <dbReference type="ChEBI" id="CHEBI:29035"/>
    </cofactor>
</comment>
<keyword evidence="6" id="KW-0507">mRNA processing</keyword>
<evidence type="ECO:0000256" key="4">
    <source>
        <dbReference type="ARBA" id="ARBA00004123"/>
    </source>
</evidence>
<dbReference type="SMART" id="SM01124">
    <property type="entry name" value="DBR1"/>
    <property type="match status" value="1"/>
</dbReference>
<dbReference type="InterPro" id="IPR029052">
    <property type="entry name" value="Metallo-depent_PP-like"/>
</dbReference>
<dbReference type="PANTHER" id="PTHR12849:SF0">
    <property type="entry name" value="LARIAT DEBRANCHING ENZYME"/>
    <property type="match status" value="1"/>
</dbReference>
<keyword evidence="15" id="KW-1185">Reference proteome</keyword>
<evidence type="ECO:0000256" key="12">
    <source>
        <dbReference type="ARBA" id="ARBA00023242"/>
    </source>
</evidence>
<evidence type="ECO:0000256" key="9">
    <source>
        <dbReference type="ARBA" id="ARBA00022833"/>
    </source>
</evidence>
<organism evidence="14 15">
    <name type="scientific">Diaporthe vaccinii</name>
    <dbReference type="NCBI Taxonomy" id="105482"/>
    <lineage>
        <taxon>Eukaryota</taxon>
        <taxon>Fungi</taxon>
        <taxon>Dikarya</taxon>
        <taxon>Ascomycota</taxon>
        <taxon>Pezizomycotina</taxon>
        <taxon>Sordariomycetes</taxon>
        <taxon>Sordariomycetidae</taxon>
        <taxon>Diaporthales</taxon>
        <taxon>Diaporthaceae</taxon>
        <taxon>Diaporthe</taxon>
        <taxon>Diaporthe eres species complex</taxon>
    </lineage>
</organism>
<dbReference type="SUPFAM" id="SSF56300">
    <property type="entry name" value="Metallo-dependent phosphatases"/>
    <property type="match status" value="1"/>
</dbReference>
<evidence type="ECO:0000256" key="10">
    <source>
        <dbReference type="ARBA" id="ARBA00023004"/>
    </source>
</evidence>
<evidence type="ECO:0000259" key="13">
    <source>
        <dbReference type="SMART" id="SM01124"/>
    </source>
</evidence>
<dbReference type="CDD" id="cd00844">
    <property type="entry name" value="MPP_Dbr1_N"/>
    <property type="match status" value="1"/>
</dbReference>
<feature type="domain" description="Lariat debranching enzyme C-terminal" evidence="13">
    <location>
        <begin position="297"/>
        <end position="455"/>
    </location>
</feature>
<keyword evidence="9" id="KW-0862">Zinc</keyword>
<evidence type="ECO:0000256" key="1">
    <source>
        <dbReference type="ARBA" id="ARBA00001936"/>
    </source>
</evidence>